<dbReference type="OrthoDB" id="525039at2"/>
<evidence type="ECO:0000256" key="1">
    <source>
        <dbReference type="ARBA" id="ARBA00022801"/>
    </source>
</evidence>
<feature type="chain" id="PRO_5020493270" evidence="2">
    <location>
        <begin position="25"/>
        <end position="258"/>
    </location>
</feature>
<keyword evidence="2" id="KW-0732">Signal</keyword>
<dbReference type="InterPro" id="IPR005754">
    <property type="entry name" value="Sortase"/>
</dbReference>
<dbReference type="Proteomes" id="UP000309133">
    <property type="component" value="Unassembled WGS sequence"/>
</dbReference>
<protein>
    <submittedName>
        <fullName evidence="3">Class F sortase</fullName>
    </submittedName>
</protein>
<dbReference type="CDD" id="cd05829">
    <property type="entry name" value="Sortase_F"/>
    <property type="match status" value="1"/>
</dbReference>
<dbReference type="InterPro" id="IPR023365">
    <property type="entry name" value="Sortase_dom-sf"/>
</dbReference>
<dbReference type="RefSeq" id="WP_136427413.1">
    <property type="nucleotide sequence ID" value="NZ_SSSM01000004.1"/>
</dbReference>
<evidence type="ECO:0000313" key="3">
    <source>
        <dbReference type="EMBL" id="THG31004.1"/>
    </source>
</evidence>
<dbReference type="EMBL" id="SSSM01000004">
    <property type="protein sequence ID" value="THG31004.1"/>
    <property type="molecule type" value="Genomic_DNA"/>
</dbReference>
<dbReference type="InterPro" id="IPR042001">
    <property type="entry name" value="Sortase_F"/>
</dbReference>
<feature type="signal peptide" evidence="2">
    <location>
        <begin position="1"/>
        <end position="24"/>
    </location>
</feature>
<dbReference type="Gene3D" id="2.40.260.10">
    <property type="entry name" value="Sortase"/>
    <property type="match status" value="1"/>
</dbReference>
<keyword evidence="4" id="KW-1185">Reference proteome</keyword>
<name>A0A4S4FLN9_9MICO</name>
<dbReference type="AlphaFoldDB" id="A0A4S4FLN9"/>
<dbReference type="GO" id="GO:0016787">
    <property type="term" value="F:hydrolase activity"/>
    <property type="evidence" value="ECO:0007669"/>
    <property type="project" value="UniProtKB-KW"/>
</dbReference>
<dbReference type="SUPFAM" id="SSF63817">
    <property type="entry name" value="Sortase"/>
    <property type="match status" value="1"/>
</dbReference>
<sequence>MLTLLRGAVLSGIALLITICCVAAAPTDARFAAFRTDAPAVAADGPASIDDVLGIGSNTAGSSVLTADAAIDLPVDDPPMAEEPELPDVPLYSAALADLPATSSLPPTRIVIADVGIDMAVEPVGVLDDGAMQIPANVAVAGWYRFGSDLASAAGTTVLAAHVDSLEYGLGPFARLTELAAGARITVFDASGAPHDFLLTAARETAKADLPVAEVFDRQGPPRLMLITCGGAFDRQSLTYADNVILTAVPASDDAGAQ</sequence>
<dbReference type="Pfam" id="PF04203">
    <property type="entry name" value="Sortase"/>
    <property type="match status" value="1"/>
</dbReference>
<accession>A0A4S4FLN9</accession>
<keyword evidence="1" id="KW-0378">Hydrolase</keyword>
<reference evidence="3 4" key="1">
    <citation type="submission" date="2019-04" db="EMBL/GenBank/DDBJ databases">
        <authorList>
            <person name="Jiang L."/>
        </authorList>
    </citation>
    <scope>NUCLEOTIDE SEQUENCE [LARGE SCALE GENOMIC DNA]</scope>
    <source>
        <strain evidence="3 4">YIM 131853</strain>
    </source>
</reference>
<evidence type="ECO:0000313" key="4">
    <source>
        <dbReference type="Proteomes" id="UP000309133"/>
    </source>
</evidence>
<comment type="caution">
    <text evidence="3">The sequence shown here is derived from an EMBL/GenBank/DDBJ whole genome shotgun (WGS) entry which is preliminary data.</text>
</comment>
<gene>
    <name evidence="3" type="ORF">E6C64_10400</name>
</gene>
<organism evidence="3 4">
    <name type="scientific">Naasia lichenicola</name>
    <dbReference type="NCBI Taxonomy" id="2565933"/>
    <lineage>
        <taxon>Bacteria</taxon>
        <taxon>Bacillati</taxon>
        <taxon>Actinomycetota</taxon>
        <taxon>Actinomycetes</taxon>
        <taxon>Micrococcales</taxon>
        <taxon>Microbacteriaceae</taxon>
        <taxon>Naasia</taxon>
    </lineage>
</organism>
<proteinExistence type="predicted"/>
<evidence type="ECO:0000256" key="2">
    <source>
        <dbReference type="SAM" id="SignalP"/>
    </source>
</evidence>